<accession>A0A0V0H4B0</accession>
<proteinExistence type="predicted"/>
<protein>
    <submittedName>
        <fullName evidence="1">Putative ovule protein</fullName>
    </submittedName>
</protein>
<sequence>MWDVSFQFIIFWMMNFWCEYKITLFSKKFVPSYTIGPNMSLPIQSMQKCPYIGWNPQIKHTYPISPK</sequence>
<dbReference type="EMBL" id="GEDG01025629">
    <property type="protein sequence ID" value="JAP15112.1"/>
    <property type="molecule type" value="Transcribed_RNA"/>
</dbReference>
<organism evidence="1">
    <name type="scientific">Solanum chacoense</name>
    <name type="common">Chaco potato</name>
    <dbReference type="NCBI Taxonomy" id="4108"/>
    <lineage>
        <taxon>Eukaryota</taxon>
        <taxon>Viridiplantae</taxon>
        <taxon>Streptophyta</taxon>
        <taxon>Embryophyta</taxon>
        <taxon>Tracheophyta</taxon>
        <taxon>Spermatophyta</taxon>
        <taxon>Magnoliopsida</taxon>
        <taxon>eudicotyledons</taxon>
        <taxon>Gunneridae</taxon>
        <taxon>Pentapetalae</taxon>
        <taxon>asterids</taxon>
        <taxon>lamiids</taxon>
        <taxon>Solanales</taxon>
        <taxon>Solanaceae</taxon>
        <taxon>Solanoideae</taxon>
        <taxon>Solaneae</taxon>
        <taxon>Solanum</taxon>
    </lineage>
</organism>
<dbReference type="AlphaFoldDB" id="A0A0V0H4B0"/>
<reference evidence="1" key="1">
    <citation type="submission" date="2015-12" db="EMBL/GenBank/DDBJ databases">
        <title>Gene expression during late stages of embryo sac development: a critical building block for successful pollen-pistil interactions.</title>
        <authorList>
            <person name="Liu Y."/>
            <person name="Joly V."/>
            <person name="Sabar M."/>
            <person name="Matton D.P."/>
        </authorList>
    </citation>
    <scope>NUCLEOTIDE SEQUENCE</scope>
</reference>
<name>A0A0V0H4B0_SOLCH</name>
<evidence type="ECO:0000313" key="1">
    <source>
        <dbReference type="EMBL" id="JAP15112.1"/>
    </source>
</evidence>